<dbReference type="InParanoid" id="A0A2H3CDH6"/>
<accession>A0A2H3CDH6</accession>
<dbReference type="AlphaFoldDB" id="A0A2H3CDH6"/>
<evidence type="ECO:0000313" key="2">
    <source>
        <dbReference type="Proteomes" id="UP000217790"/>
    </source>
</evidence>
<dbReference type="Proteomes" id="UP000217790">
    <property type="component" value="Unassembled WGS sequence"/>
</dbReference>
<sequence>MSSLVSTIPYLYNSTSHASNLFILTLFSKHIPTLAKWTEAAAGPSWLEWIIYDLMATVMHKGTAAGFYHYIGFAMKSVFHGASYSGAPVADMDINALDTIGADED</sequence>
<dbReference type="STRING" id="47427.A0A2H3CDH6"/>
<dbReference type="OrthoDB" id="333239at2759"/>
<name>A0A2H3CDH6_ARMGA</name>
<keyword evidence="2" id="KW-1185">Reference proteome</keyword>
<dbReference type="EMBL" id="KZ293734">
    <property type="protein sequence ID" value="PBK81139.1"/>
    <property type="molecule type" value="Genomic_DNA"/>
</dbReference>
<evidence type="ECO:0000313" key="1">
    <source>
        <dbReference type="EMBL" id="PBK81139.1"/>
    </source>
</evidence>
<organism evidence="1 2">
    <name type="scientific">Armillaria gallica</name>
    <name type="common">Bulbous honey fungus</name>
    <name type="synonym">Armillaria bulbosa</name>
    <dbReference type="NCBI Taxonomy" id="47427"/>
    <lineage>
        <taxon>Eukaryota</taxon>
        <taxon>Fungi</taxon>
        <taxon>Dikarya</taxon>
        <taxon>Basidiomycota</taxon>
        <taxon>Agaricomycotina</taxon>
        <taxon>Agaricomycetes</taxon>
        <taxon>Agaricomycetidae</taxon>
        <taxon>Agaricales</taxon>
        <taxon>Marasmiineae</taxon>
        <taxon>Physalacriaceae</taxon>
        <taxon>Armillaria</taxon>
    </lineage>
</organism>
<reference evidence="2" key="1">
    <citation type="journal article" date="2017" name="Nat. Ecol. Evol.">
        <title>Genome expansion and lineage-specific genetic innovations in the forest pathogenic fungi Armillaria.</title>
        <authorList>
            <person name="Sipos G."/>
            <person name="Prasanna A.N."/>
            <person name="Walter M.C."/>
            <person name="O'Connor E."/>
            <person name="Balint B."/>
            <person name="Krizsan K."/>
            <person name="Kiss B."/>
            <person name="Hess J."/>
            <person name="Varga T."/>
            <person name="Slot J."/>
            <person name="Riley R."/>
            <person name="Boka B."/>
            <person name="Rigling D."/>
            <person name="Barry K."/>
            <person name="Lee J."/>
            <person name="Mihaltcheva S."/>
            <person name="LaButti K."/>
            <person name="Lipzen A."/>
            <person name="Waldron R."/>
            <person name="Moloney N.M."/>
            <person name="Sperisen C."/>
            <person name="Kredics L."/>
            <person name="Vagvoelgyi C."/>
            <person name="Patrignani A."/>
            <person name="Fitzpatrick D."/>
            <person name="Nagy I."/>
            <person name="Doyle S."/>
            <person name="Anderson J.B."/>
            <person name="Grigoriev I.V."/>
            <person name="Gueldener U."/>
            <person name="Muensterkoetter M."/>
            <person name="Nagy L.G."/>
        </authorList>
    </citation>
    <scope>NUCLEOTIDE SEQUENCE [LARGE SCALE GENOMIC DNA]</scope>
    <source>
        <strain evidence="2">Ar21-2</strain>
    </source>
</reference>
<gene>
    <name evidence="1" type="ORF">ARMGADRAFT_1091568</name>
</gene>
<protein>
    <submittedName>
        <fullName evidence="1">Uncharacterized protein</fullName>
    </submittedName>
</protein>
<proteinExistence type="predicted"/>